<gene>
    <name evidence="2" type="primary">rnk</name>
    <name evidence="2" type="ORF">JY651_30890</name>
</gene>
<dbReference type="NCBIfam" id="NF004396">
    <property type="entry name" value="PRK05753.1"/>
    <property type="match status" value="1"/>
</dbReference>
<dbReference type="InterPro" id="IPR023459">
    <property type="entry name" value="Tscrpt_elong_fac_GreA/B_fam"/>
</dbReference>
<sequence length="138" mass="14948">MHTPHTVAVTEFDLERLQRVLDLHGDTSHPESVEALEWKLSKALVTHPEAAPASLVTMNSTVLFEDEGKGEFQQVTLSYPKDAQGAPGRVSVLAPVGVALLGLSAGQRVELEVPGGRKRRLRVVAVPYQPEAAGHFHL</sequence>
<dbReference type="EMBL" id="CP071090">
    <property type="protein sequence ID" value="QSQ19702.1"/>
    <property type="molecule type" value="Genomic_DNA"/>
</dbReference>
<dbReference type="SUPFAM" id="SSF54534">
    <property type="entry name" value="FKBP-like"/>
    <property type="match status" value="1"/>
</dbReference>
<dbReference type="Pfam" id="PF01272">
    <property type="entry name" value="GreA_GreB"/>
    <property type="match status" value="1"/>
</dbReference>
<accession>A0ABX7NQA3</accession>
<dbReference type="GO" id="GO:0016301">
    <property type="term" value="F:kinase activity"/>
    <property type="evidence" value="ECO:0007669"/>
    <property type="project" value="UniProtKB-KW"/>
</dbReference>
<proteinExistence type="predicted"/>
<feature type="domain" description="Transcription elongation factor GreA/GreB C-terminal" evidence="1">
    <location>
        <begin position="53"/>
        <end position="127"/>
    </location>
</feature>
<evidence type="ECO:0000259" key="1">
    <source>
        <dbReference type="Pfam" id="PF01272"/>
    </source>
</evidence>
<evidence type="ECO:0000313" key="3">
    <source>
        <dbReference type="Proteomes" id="UP000662747"/>
    </source>
</evidence>
<keyword evidence="2" id="KW-0418">Kinase</keyword>
<dbReference type="InterPro" id="IPR036953">
    <property type="entry name" value="GreA/GreB_C_sf"/>
</dbReference>
<dbReference type="InterPro" id="IPR001437">
    <property type="entry name" value="Tscrpt_elong_fac_GreA/B_C"/>
</dbReference>
<dbReference type="Proteomes" id="UP000662747">
    <property type="component" value="Chromosome"/>
</dbReference>
<keyword evidence="2" id="KW-0808">Transferase</keyword>
<protein>
    <submittedName>
        <fullName evidence="2">Nucleoside diphosphate kinase regulator</fullName>
    </submittedName>
</protein>
<reference evidence="2 3" key="1">
    <citation type="submission" date="2021-02" db="EMBL/GenBank/DDBJ databases">
        <title>De Novo genome assembly of isolated myxobacteria.</title>
        <authorList>
            <person name="Stevens D.C."/>
        </authorList>
    </citation>
    <scope>NUCLEOTIDE SEQUENCE [LARGE SCALE GENOMIC DNA]</scope>
    <source>
        <strain evidence="3">SCPEA02</strain>
    </source>
</reference>
<dbReference type="PANTHER" id="PTHR30437:SF5">
    <property type="entry name" value="REGULATOR OF NUCLEOSIDE DIPHOSPHATE KINASE"/>
    <property type="match status" value="1"/>
</dbReference>
<name>A0ABX7NQA3_9BACT</name>
<keyword evidence="3" id="KW-1185">Reference proteome</keyword>
<organism evidence="2 3">
    <name type="scientific">Pyxidicoccus parkwayensis</name>
    <dbReference type="NCBI Taxonomy" id="2813578"/>
    <lineage>
        <taxon>Bacteria</taxon>
        <taxon>Pseudomonadati</taxon>
        <taxon>Myxococcota</taxon>
        <taxon>Myxococcia</taxon>
        <taxon>Myxococcales</taxon>
        <taxon>Cystobacterineae</taxon>
        <taxon>Myxococcaceae</taxon>
        <taxon>Pyxidicoccus</taxon>
    </lineage>
</organism>
<dbReference type="RefSeq" id="WP_206721285.1">
    <property type="nucleotide sequence ID" value="NZ_CP071090.1"/>
</dbReference>
<evidence type="ECO:0000313" key="2">
    <source>
        <dbReference type="EMBL" id="QSQ19702.1"/>
    </source>
</evidence>
<dbReference type="PANTHER" id="PTHR30437">
    <property type="entry name" value="TRANSCRIPTION ELONGATION FACTOR GREA"/>
    <property type="match status" value="1"/>
</dbReference>
<dbReference type="Gene3D" id="3.10.50.30">
    <property type="entry name" value="Transcription elongation factor, GreA/GreB, C-terminal domain"/>
    <property type="match status" value="1"/>
</dbReference>